<accession>A0A5M8IAI2</accession>
<name>A0A5M8IAI2_CHLPH</name>
<sequence length="295" mass="33119">MESFEIPKLSSPIGVVGHDTGGTNQILAILRHINDYSVLAYMEGPAKILWDTAFPCNSVVNNLSELLAKTSTLITGTGWGSNLEHVARIDAKKKGIYSIAVLDHWTNYEERFIRGSEMVLPDELWVVDEYALQLARNIFPSLKITLIHDFYADQQVKMIAPKATANELLYLLEPMRSDWGRGELGEFQALRYFFKNLHQLSLPADTVIRLRPHPSDPPGKYDRFLGEFTGFLILLDTGNLSDSLSRARWVVGCQTYAMTLALKSNRTVYCSLPPWAPPCKLPHDGLIHIKGFVSA</sequence>
<organism evidence="1 2">
    <name type="scientific">Chlorobium phaeovibrioides</name>
    <dbReference type="NCBI Taxonomy" id="1094"/>
    <lineage>
        <taxon>Bacteria</taxon>
        <taxon>Pseudomonadati</taxon>
        <taxon>Chlorobiota</taxon>
        <taxon>Chlorobiia</taxon>
        <taxon>Chlorobiales</taxon>
        <taxon>Chlorobiaceae</taxon>
        <taxon>Chlorobium/Pelodictyon group</taxon>
        <taxon>Chlorobium</taxon>
    </lineage>
</organism>
<evidence type="ECO:0000313" key="1">
    <source>
        <dbReference type="EMBL" id="KAA6232067.1"/>
    </source>
</evidence>
<gene>
    <name evidence="1" type="ORF">FP507_02340</name>
</gene>
<comment type="caution">
    <text evidence="1">The sequence shown here is derived from an EMBL/GenBank/DDBJ whole genome shotgun (WGS) entry which is preliminary data.</text>
</comment>
<dbReference type="EMBL" id="VMRG01000001">
    <property type="protein sequence ID" value="KAA6232067.1"/>
    <property type="molecule type" value="Genomic_DNA"/>
</dbReference>
<evidence type="ECO:0000313" key="2">
    <source>
        <dbReference type="Proteomes" id="UP000327458"/>
    </source>
</evidence>
<protein>
    <submittedName>
        <fullName evidence="1">Uncharacterized protein</fullName>
    </submittedName>
</protein>
<dbReference type="AlphaFoldDB" id="A0A5M8IAI2"/>
<reference evidence="1 2" key="1">
    <citation type="submission" date="2019-07" db="EMBL/GenBank/DDBJ databases">
        <title>Draft genome Sequence of Chlorobium phaeovibrioides sp. strain PhvTcv-s14, from the Phylum Chlorobi.</title>
        <authorList>
            <person name="Babenko V."/>
            <person name="Boldyreva D."/>
            <person name="Kanygina A."/>
            <person name="Selezneva O."/>
            <person name="Akopiyan T."/>
            <person name="Lunina O."/>
        </authorList>
    </citation>
    <scope>NUCLEOTIDE SEQUENCE [LARGE SCALE GENOMIC DNA]</scope>
    <source>
        <strain evidence="1 2">GrTcv12</strain>
    </source>
</reference>
<dbReference type="Proteomes" id="UP000327458">
    <property type="component" value="Unassembled WGS sequence"/>
</dbReference>
<proteinExistence type="predicted"/>
<dbReference type="RefSeq" id="WP_151419138.1">
    <property type="nucleotide sequence ID" value="NZ_VMRG01000001.1"/>
</dbReference>